<evidence type="ECO:0000313" key="1">
    <source>
        <dbReference type="EMBL" id="WUQ17460.1"/>
    </source>
</evidence>
<dbReference type="RefSeq" id="WP_328965680.1">
    <property type="nucleotide sequence ID" value="NZ_CP108090.1"/>
</dbReference>
<name>A0ABZ1TPN2_STRVG</name>
<gene>
    <name evidence="1" type="ORF">OG517_42180</name>
</gene>
<protein>
    <submittedName>
        <fullName evidence="1">Glutathione synthase</fullName>
    </submittedName>
</protein>
<dbReference type="Proteomes" id="UP001432039">
    <property type="component" value="Chromosome"/>
</dbReference>
<accession>A0ABZ1TPN2</accession>
<dbReference type="SUPFAM" id="SSF56059">
    <property type="entry name" value="Glutathione synthetase ATP-binding domain-like"/>
    <property type="match status" value="1"/>
</dbReference>
<dbReference type="EMBL" id="CP108090">
    <property type="protein sequence ID" value="WUQ17460.1"/>
    <property type="molecule type" value="Genomic_DNA"/>
</dbReference>
<sequence>MIVVCGITSDPSTALVIAALDQLGHTHAVLHQRRFEEAPIDAQIVGAHIEGRVLTDLGPIDCASVTGIYSRFMDWTVLPEVCDGPEETVERCRTWHHALSNWIEIAPGCVMNRAGASASNQSKPYQTQLIRQAGFQVPETLVTNDPELVHDFRARHGLLVYKSISSVRSIVQVLNDDADARLPLIRGCPVQFQRLIPGTNVRVHVAAGTVFATRVVTNGLDYRYADRTEFLPWQPPDELAEQCTVLADHLGLPLAGIDLILTDDGQVFCLEVNPNPAFGCYENRTGQPISNAIAVGLERGEGQRSAAVCQVGCSSNPAPCGLPSSAARRPRHA</sequence>
<organism evidence="1 2">
    <name type="scientific">Streptomyces virginiae</name>
    <name type="common">Streptomyces cinnamonensis</name>
    <dbReference type="NCBI Taxonomy" id="1961"/>
    <lineage>
        <taxon>Bacteria</taxon>
        <taxon>Bacillati</taxon>
        <taxon>Actinomycetota</taxon>
        <taxon>Actinomycetes</taxon>
        <taxon>Kitasatosporales</taxon>
        <taxon>Streptomycetaceae</taxon>
        <taxon>Streptomyces</taxon>
    </lineage>
</organism>
<dbReference type="Gene3D" id="3.30.470.20">
    <property type="entry name" value="ATP-grasp fold, B domain"/>
    <property type="match status" value="1"/>
</dbReference>
<reference evidence="1" key="1">
    <citation type="submission" date="2022-10" db="EMBL/GenBank/DDBJ databases">
        <title>The complete genomes of actinobacterial strains from the NBC collection.</title>
        <authorList>
            <person name="Joergensen T.S."/>
            <person name="Alvarez Arevalo M."/>
            <person name="Sterndorff E.B."/>
            <person name="Faurdal D."/>
            <person name="Vuksanovic O."/>
            <person name="Mourched A.-S."/>
            <person name="Charusanti P."/>
            <person name="Shaw S."/>
            <person name="Blin K."/>
            <person name="Weber T."/>
        </authorList>
    </citation>
    <scope>NUCLEOTIDE SEQUENCE</scope>
    <source>
        <strain evidence="1">NBC_00248</strain>
    </source>
</reference>
<evidence type="ECO:0000313" key="2">
    <source>
        <dbReference type="Proteomes" id="UP001432039"/>
    </source>
</evidence>
<dbReference type="PANTHER" id="PTHR21621">
    <property type="entry name" value="RIBOSOMAL PROTEIN S6 MODIFICATION PROTEIN"/>
    <property type="match status" value="1"/>
</dbReference>
<proteinExistence type="predicted"/>
<keyword evidence="2" id="KW-1185">Reference proteome</keyword>
<dbReference type="PANTHER" id="PTHR21621:SF0">
    <property type="entry name" value="BETA-CITRYLGLUTAMATE SYNTHASE B-RELATED"/>
    <property type="match status" value="1"/>
</dbReference>